<evidence type="ECO:0000313" key="6">
    <source>
        <dbReference type="EMBL" id="KXB32143.1"/>
    </source>
</evidence>
<dbReference type="SMART" id="SM00346">
    <property type="entry name" value="HTH_ICLR"/>
    <property type="match status" value="1"/>
</dbReference>
<dbReference type="InterPro" id="IPR050707">
    <property type="entry name" value="HTH_MetabolicPath_Reg"/>
</dbReference>
<dbReference type="AlphaFoldDB" id="A0A133XMH8"/>
<dbReference type="InterPro" id="IPR029016">
    <property type="entry name" value="GAF-like_dom_sf"/>
</dbReference>
<dbReference type="InterPro" id="IPR005471">
    <property type="entry name" value="Tscrpt_reg_IclR_N"/>
</dbReference>
<dbReference type="PROSITE" id="PS51077">
    <property type="entry name" value="HTH_ICLR"/>
    <property type="match status" value="1"/>
</dbReference>
<dbReference type="GO" id="GO:0003700">
    <property type="term" value="F:DNA-binding transcription factor activity"/>
    <property type="evidence" value="ECO:0007669"/>
    <property type="project" value="TreeGrafter"/>
</dbReference>
<dbReference type="PROSITE" id="PS51078">
    <property type="entry name" value="ICLR_ED"/>
    <property type="match status" value="1"/>
</dbReference>
<dbReference type="GO" id="GO:0045892">
    <property type="term" value="P:negative regulation of DNA-templated transcription"/>
    <property type="evidence" value="ECO:0007669"/>
    <property type="project" value="TreeGrafter"/>
</dbReference>
<comment type="caution">
    <text evidence="6">The sequence shown here is derived from an EMBL/GenBank/DDBJ whole genome shotgun (WGS) entry which is preliminary data.</text>
</comment>
<accession>A0A133XMH8</accession>
<dbReference type="InterPro" id="IPR014757">
    <property type="entry name" value="Tscrpt_reg_IclR_C"/>
</dbReference>
<reference evidence="6 7" key="1">
    <citation type="submission" date="2015-12" db="EMBL/GenBank/DDBJ databases">
        <title>Nitrous oxide reduction kinetics distinguish bacteria harboring typical versus atypical NosZ.</title>
        <authorList>
            <person name="Yoon S."/>
            <person name="Nissen S."/>
            <person name="Park D."/>
            <person name="Sanford R.A."/>
            <person name="Loeffler F.E."/>
        </authorList>
    </citation>
    <scope>NUCLEOTIDE SEQUENCE [LARGE SCALE GENOMIC DNA]</scope>
    <source>
        <strain evidence="6 7">ATCC BAA-841</strain>
    </source>
</reference>
<protein>
    <submittedName>
        <fullName evidence="6">Transcriptional regulator</fullName>
    </submittedName>
</protein>
<organism evidence="6 7">
    <name type="scientific">Dechloromonas denitrificans</name>
    <dbReference type="NCBI Taxonomy" id="281362"/>
    <lineage>
        <taxon>Bacteria</taxon>
        <taxon>Pseudomonadati</taxon>
        <taxon>Pseudomonadota</taxon>
        <taxon>Betaproteobacteria</taxon>
        <taxon>Rhodocyclales</taxon>
        <taxon>Azonexaceae</taxon>
        <taxon>Dechloromonas</taxon>
    </lineage>
</organism>
<dbReference type="Gene3D" id="1.10.10.10">
    <property type="entry name" value="Winged helix-like DNA-binding domain superfamily/Winged helix DNA-binding domain"/>
    <property type="match status" value="1"/>
</dbReference>
<dbReference type="InterPro" id="IPR036388">
    <property type="entry name" value="WH-like_DNA-bd_sf"/>
</dbReference>
<dbReference type="RefSeq" id="WP_066880656.1">
    <property type="nucleotide sequence ID" value="NZ_LODL01000007.1"/>
</dbReference>
<dbReference type="Pfam" id="PF09339">
    <property type="entry name" value="HTH_IclR"/>
    <property type="match status" value="1"/>
</dbReference>
<dbReference type="GO" id="GO:0003677">
    <property type="term" value="F:DNA binding"/>
    <property type="evidence" value="ECO:0007669"/>
    <property type="project" value="UniProtKB-KW"/>
</dbReference>
<dbReference type="Pfam" id="PF01614">
    <property type="entry name" value="IclR_C"/>
    <property type="match status" value="1"/>
</dbReference>
<keyword evidence="2" id="KW-0238">DNA-binding</keyword>
<dbReference type="SUPFAM" id="SSF55781">
    <property type="entry name" value="GAF domain-like"/>
    <property type="match status" value="1"/>
</dbReference>
<dbReference type="NCBIfam" id="NF007341">
    <property type="entry name" value="PRK09834.1-3"/>
    <property type="match status" value="1"/>
</dbReference>
<evidence type="ECO:0000256" key="3">
    <source>
        <dbReference type="ARBA" id="ARBA00023163"/>
    </source>
</evidence>
<name>A0A133XMH8_9RHOO</name>
<dbReference type="PANTHER" id="PTHR30136">
    <property type="entry name" value="HELIX-TURN-HELIX TRANSCRIPTIONAL REGULATOR, ICLR FAMILY"/>
    <property type="match status" value="1"/>
</dbReference>
<gene>
    <name evidence="6" type="ORF">AT959_03545</name>
</gene>
<dbReference type="Gene3D" id="3.30.450.40">
    <property type="match status" value="1"/>
</dbReference>
<keyword evidence="3" id="KW-0804">Transcription</keyword>
<feature type="domain" description="HTH iclR-type" evidence="4">
    <location>
        <begin position="12"/>
        <end position="75"/>
    </location>
</feature>
<evidence type="ECO:0000313" key="7">
    <source>
        <dbReference type="Proteomes" id="UP000070186"/>
    </source>
</evidence>
<evidence type="ECO:0000256" key="2">
    <source>
        <dbReference type="ARBA" id="ARBA00023125"/>
    </source>
</evidence>
<dbReference type="PANTHER" id="PTHR30136:SF23">
    <property type="entry name" value="DNA-BINDING TRANSCRIPTIONAL ACTIVATOR MHPR"/>
    <property type="match status" value="1"/>
</dbReference>
<keyword evidence="7" id="KW-1185">Reference proteome</keyword>
<sequence length="280" mass="31239">MRPSSGATYRHVQGLSRGLSILHAINLSANGWASIAELSATTGLHRTTVRRLLETLQAEGYVRRSVSDDSYRLNQKIRQLSDGFTDDEWISEVANPVLGELLQKVVWPSDLCTLDGDSMLVRETTHRFSPLSFHRAMIRQRMPVLHTSAGRAYLAWCSAEERQQILQLLVAGNDEQANFARNRVLVEQMLEKVRRQGYATNDGEWNQQIKIAAIAVPIRHNGHVLASINVVFLKKAMSLAEAVERYLPELNSAVGKIQARLSEMDTALPQGTPGISIQES</sequence>
<dbReference type="Proteomes" id="UP000070186">
    <property type="component" value="Unassembled WGS sequence"/>
</dbReference>
<keyword evidence="1" id="KW-0805">Transcription regulation</keyword>
<evidence type="ECO:0000259" key="4">
    <source>
        <dbReference type="PROSITE" id="PS51077"/>
    </source>
</evidence>
<proteinExistence type="predicted"/>
<dbReference type="SUPFAM" id="SSF46785">
    <property type="entry name" value="Winged helix' DNA-binding domain"/>
    <property type="match status" value="1"/>
</dbReference>
<dbReference type="InterPro" id="IPR036390">
    <property type="entry name" value="WH_DNA-bd_sf"/>
</dbReference>
<dbReference type="EMBL" id="LODL01000007">
    <property type="protein sequence ID" value="KXB32143.1"/>
    <property type="molecule type" value="Genomic_DNA"/>
</dbReference>
<dbReference type="STRING" id="281362.AT959_03545"/>
<evidence type="ECO:0000256" key="1">
    <source>
        <dbReference type="ARBA" id="ARBA00023015"/>
    </source>
</evidence>
<evidence type="ECO:0000259" key="5">
    <source>
        <dbReference type="PROSITE" id="PS51078"/>
    </source>
</evidence>
<feature type="domain" description="IclR-ED" evidence="5">
    <location>
        <begin position="76"/>
        <end position="263"/>
    </location>
</feature>